<dbReference type="Proteomes" id="UP001221413">
    <property type="component" value="Unassembled WGS sequence"/>
</dbReference>
<name>A0AAD6J6P1_DREDA</name>
<sequence>MPQALSLSSFKKQLRAVITDGVQDELLTFEGVDRDLALKCYDSLSTPQLRDHKLRFSYDSSSQTLTVFAMPSNEHECVADWLVKCWGTWLLEGLLPRSSMLDLSMMGSPKQDKFAGRFEGSIKLPDYCFKMRGLPFPTVVLETGMSESYAKLLRDKDIWITGSAGFTKVVLLVKITRGSGGVTAFLELWRTNSCPHRITVLPEPDQSREPQQDPVLTLQDLYGDCEVPAGTNADQELPLYLGWLRTCIYQALDLTNAHNQYSP</sequence>
<protein>
    <submittedName>
        <fullName evidence="1">Uncharacterized protein</fullName>
    </submittedName>
</protein>
<accession>A0AAD6J6P1</accession>
<proteinExistence type="predicted"/>
<evidence type="ECO:0000313" key="2">
    <source>
        <dbReference type="Proteomes" id="UP001221413"/>
    </source>
</evidence>
<organism evidence="1 2">
    <name type="scientific">Drechslerella dactyloides</name>
    <name type="common">Nematode-trapping fungus</name>
    <name type="synonym">Arthrobotrys dactyloides</name>
    <dbReference type="NCBI Taxonomy" id="74499"/>
    <lineage>
        <taxon>Eukaryota</taxon>
        <taxon>Fungi</taxon>
        <taxon>Dikarya</taxon>
        <taxon>Ascomycota</taxon>
        <taxon>Pezizomycotina</taxon>
        <taxon>Orbiliomycetes</taxon>
        <taxon>Orbiliales</taxon>
        <taxon>Orbiliaceae</taxon>
        <taxon>Drechslerella</taxon>
    </lineage>
</organism>
<evidence type="ECO:0000313" key="1">
    <source>
        <dbReference type="EMBL" id="KAJ6264514.1"/>
    </source>
</evidence>
<keyword evidence="2" id="KW-1185">Reference proteome</keyword>
<dbReference type="AlphaFoldDB" id="A0AAD6J6P1"/>
<gene>
    <name evidence="1" type="ORF">Dda_0661</name>
</gene>
<comment type="caution">
    <text evidence="1">The sequence shown here is derived from an EMBL/GenBank/DDBJ whole genome shotgun (WGS) entry which is preliminary data.</text>
</comment>
<reference evidence="1" key="1">
    <citation type="submission" date="2023-01" db="EMBL/GenBank/DDBJ databases">
        <title>The chitinases involved in constricting ring structure development in the nematode-trapping fungus Drechslerella dactyloides.</title>
        <authorList>
            <person name="Wang R."/>
            <person name="Zhang L."/>
            <person name="Tang P."/>
            <person name="Li S."/>
            <person name="Liang L."/>
        </authorList>
    </citation>
    <scope>NUCLEOTIDE SEQUENCE</scope>
    <source>
        <strain evidence="1">YMF1.00031</strain>
    </source>
</reference>
<dbReference type="EMBL" id="JAQGDS010000001">
    <property type="protein sequence ID" value="KAJ6264514.1"/>
    <property type="molecule type" value="Genomic_DNA"/>
</dbReference>